<dbReference type="PANTHER" id="PTHR38795">
    <property type="entry name" value="DUF6604 DOMAIN-CONTAINING PROTEIN"/>
    <property type="match status" value="1"/>
</dbReference>
<evidence type="ECO:0000313" key="1">
    <source>
        <dbReference type="EMBL" id="KAF5667203.1"/>
    </source>
</evidence>
<keyword evidence="2" id="KW-1185">Reference proteome</keyword>
<evidence type="ECO:0000313" key="2">
    <source>
        <dbReference type="Proteomes" id="UP000567885"/>
    </source>
</evidence>
<dbReference type="EMBL" id="JAAGWQ010000103">
    <property type="protein sequence ID" value="KAF5667203.1"/>
    <property type="molecule type" value="Genomic_DNA"/>
</dbReference>
<sequence>MPQAYMERIHNLQGKNPQDCDIWNKDEKSQEKYYSTTSYCYFAVSEVIETLANVPWHENTPISPEGEFGVLDTMTRWPPKTVRQKSAEDATITSELWFEALALAHHIPNYPISGEFIRGVREFKKTRQVSFSLRFAAQMNLDIHHAIGNSAEYFTRVLIRRLRYMDKLLKSTVDELGRIESPHWSSSDQKWLKDTQQGFEWFLDDPLHTVKTEVVEQSLEGLRKLAKTKKYRLLRRSPIINGLVLYHHRAEMYDAGLKVTNAWKSLILPAHLYNAVTEGGCCECFWPDMEQLFYMFGDEQFFVGGKLQKISDYVTRFMLQLGVAAFSLTSSRRSKQISIDDFSRAGARFLATRASIHCRFKDR</sequence>
<organism evidence="1 2">
    <name type="scientific">Fusarium heterosporum</name>
    <dbReference type="NCBI Taxonomy" id="42747"/>
    <lineage>
        <taxon>Eukaryota</taxon>
        <taxon>Fungi</taxon>
        <taxon>Dikarya</taxon>
        <taxon>Ascomycota</taxon>
        <taxon>Pezizomycotina</taxon>
        <taxon>Sordariomycetes</taxon>
        <taxon>Hypocreomycetidae</taxon>
        <taxon>Hypocreales</taxon>
        <taxon>Nectriaceae</taxon>
        <taxon>Fusarium</taxon>
        <taxon>Fusarium heterosporum species complex</taxon>
    </lineage>
</organism>
<name>A0A8H5WR29_FUSHE</name>
<dbReference type="Proteomes" id="UP000567885">
    <property type="component" value="Unassembled WGS sequence"/>
</dbReference>
<accession>A0A8H5WR29</accession>
<proteinExistence type="predicted"/>
<dbReference type="PANTHER" id="PTHR38795:SF1">
    <property type="entry name" value="DUF6604 DOMAIN-CONTAINING PROTEIN"/>
    <property type="match status" value="1"/>
</dbReference>
<reference evidence="1 2" key="1">
    <citation type="submission" date="2020-05" db="EMBL/GenBank/DDBJ databases">
        <title>Identification and distribution of gene clusters putatively required for synthesis of sphingolipid metabolism inhibitors in phylogenetically diverse species of the filamentous fungus Fusarium.</title>
        <authorList>
            <person name="Kim H.-S."/>
            <person name="Busman M."/>
            <person name="Brown D.W."/>
            <person name="Divon H."/>
            <person name="Uhlig S."/>
            <person name="Proctor R.H."/>
        </authorList>
    </citation>
    <scope>NUCLEOTIDE SEQUENCE [LARGE SCALE GENOMIC DNA]</scope>
    <source>
        <strain evidence="1 2">NRRL 20693</strain>
    </source>
</reference>
<comment type="caution">
    <text evidence="1">The sequence shown here is derived from an EMBL/GenBank/DDBJ whole genome shotgun (WGS) entry which is preliminary data.</text>
</comment>
<dbReference type="AlphaFoldDB" id="A0A8H5WR29"/>
<gene>
    <name evidence="1" type="ORF">FHETE_5906</name>
</gene>
<protein>
    <submittedName>
        <fullName evidence="1">Uncharacterized protein</fullName>
    </submittedName>
</protein>
<dbReference type="OrthoDB" id="5099766at2759"/>